<evidence type="ECO:0000313" key="3">
    <source>
        <dbReference type="EMBL" id="CAD8110531.1"/>
    </source>
</evidence>
<dbReference type="PANTHER" id="PTHR23030">
    <property type="entry name" value="PCD6 INTERACTING PROTEIN-RELATED"/>
    <property type="match status" value="1"/>
</dbReference>
<proteinExistence type="predicted"/>
<evidence type="ECO:0000256" key="1">
    <source>
        <dbReference type="SAM" id="Coils"/>
    </source>
</evidence>
<sequence>MNFGFRFKQTKVIKFPKSNNQTLVSIEEGRKKLLNFQQQDCLKGNLDACSQMEKQLLEYLIHLDEILKQPIQEEITFFWNDSYEPNKFTQSNQWHYEYACQLYNLGIIYYHQSQNAQHIKDSLTKCRNQLWCYQKLQEVLPFINSKIAQQHSDLSIVHICMLNTYAQAFGYKKLYDHFKTQKGNQEQLDSLTFLQEANKLYDAAIRYLIQSKQCNKKQIPPLIYNQLLEKLTNDSTVSEVILYIELGRLMQETAKEFPKEQRMGKAIAYINKAEQAIVAIFKKFKQKNEFLVTQQSQIAILKKEYIYLNDKINKNPIAKEYELLPLTLKQDMIKAKAPELFDQNNEQKQKQADEKKLVVQKLIDDINQKKMQANQKLVEFQNKYTTIFNQYNLQFMLDAFQNAEQLKLTPSIQIKVDFIKERGGWKGYQQQINKIHQLQQEQGRQLIKIKTLIDQQSQIEGNVEQQEQGKKQLSQQQVEVFKRVLDDVQKRLLEASYINKNNEDQVSNVRDQLLFVEQNNNQMISSKIQTSLQESQKFYKKNIQNLRNLSLSIEIINNKLELIKQQLASLEKYIDDLRLDKSINTGLDQFIQQQVMKVITQKINDYDAIFQSINLIQLEESSKQLTEQKLFMAIANQDEAEFENSLNQITEAFQNLDYGLQFYESISLQIAQIATALQDLINSINQ</sequence>
<dbReference type="InterPro" id="IPR004328">
    <property type="entry name" value="BRO1_dom"/>
</dbReference>
<feature type="coiled-coil region" evidence="1">
    <location>
        <begin position="345"/>
        <end position="383"/>
    </location>
</feature>
<dbReference type="PANTHER" id="PTHR23030:SF30">
    <property type="entry name" value="TYROSINE-PROTEIN PHOSPHATASE NON-RECEPTOR TYPE 23"/>
    <property type="match status" value="1"/>
</dbReference>
<comment type="caution">
    <text evidence="3">The sequence shown here is derived from an EMBL/GenBank/DDBJ whole genome shotgun (WGS) entry which is preliminary data.</text>
</comment>
<evidence type="ECO:0000313" key="4">
    <source>
        <dbReference type="Proteomes" id="UP000688137"/>
    </source>
</evidence>
<gene>
    <name evidence="3" type="ORF">PPRIM_AZ9-3.1.T1440105</name>
</gene>
<dbReference type="OMA" id="WHYEYAC"/>
<dbReference type="GO" id="GO:0005768">
    <property type="term" value="C:endosome"/>
    <property type="evidence" value="ECO:0007669"/>
    <property type="project" value="TreeGrafter"/>
</dbReference>
<reference evidence="3" key="1">
    <citation type="submission" date="2021-01" db="EMBL/GenBank/DDBJ databases">
        <authorList>
            <consortium name="Genoscope - CEA"/>
            <person name="William W."/>
        </authorList>
    </citation>
    <scope>NUCLEOTIDE SEQUENCE</scope>
</reference>
<dbReference type="Proteomes" id="UP000688137">
    <property type="component" value="Unassembled WGS sequence"/>
</dbReference>
<keyword evidence="1" id="KW-0175">Coiled coil</keyword>
<keyword evidence="4" id="KW-1185">Reference proteome</keyword>
<dbReference type="EMBL" id="CAJJDM010000148">
    <property type="protein sequence ID" value="CAD8110531.1"/>
    <property type="molecule type" value="Genomic_DNA"/>
</dbReference>
<feature type="domain" description="BRO1" evidence="2">
    <location>
        <begin position="1"/>
        <end position="360"/>
    </location>
</feature>
<evidence type="ECO:0000259" key="2">
    <source>
        <dbReference type="PROSITE" id="PS51180"/>
    </source>
</evidence>
<accession>A0A8S1Q6W4</accession>
<protein>
    <recommendedName>
        <fullName evidence="2">BRO1 domain-containing protein</fullName>
    </recommendedName>
</protein>
<dbReference type="GO" id="GO:0043328">
    <property type="term" value="P:protein transport to vacuole involved in ubiquitin-dependent protein catabolic process via the multivesicular body sorting pathway"/>
    <property type="evidence" value="ECO:0007669"/>
    <property type="project" value="TreeGrafter"/>
</dbReference>
<name>A0A8S1Q6W4_PARPR</name>
<dbReference type="AlphaFoldDB" id="A0A8S1Q6W4"/>
<dbReference type="PROSITE" id="PS51180">
    <property type="entry name" value="BRO1"/>
    <property type="match status" value="1"/>
</dbReference>
<organism evidence="3 4">
    <name type="scientific">Paramecium primaurelia</name>
    <dbReference type="NCBI Taxonomy" id="5886"/>
    <lineage>
        <taxon>Eukaryota</taxon>
        <taxon>Sar</taxon>
        <taxon>Alveolata</taxon>
        <taxon>Ciliophora</taxon>
        <taxon>Intramacronucleata</taxon>
        <taxon>Oligohymenophorea</taxon>
        <taxon>Peniculida</taxon>
        <taxon>Parameciidae</taxon>
        <taxon>Paramecium</taxon>
    </lineage>
</organism>
<feature type="coiled-coil region" evidence="1">
    <location>
        <begin position="546"/>
        <end position="580"/>
    </location>
</feature>